<dbReference type="SMART" id="SM00020">
    <property type="entry name" value="Tryp_SPc"/>
    <property type="match status" value="1"/>
</dbReference>
<comment type="caution">
    <text evidence="10">The sequence shown here is derived from an EMBL/GenBank/DDBJ whole genome shotgun (WGS) entry which is preliminary data.</text>
</comment>
<feature type="domain" description="Ig-like" evidence="9">
    <location>
        <begin position="1018"/>
        <end position="1073"/>
    </location>
</feature>
<proteinExistence type="predicted"/>
<dbReference type="InterPro" id="IPR003598">
    <property type="entry name" value="Ig_sub2"/>
</dbReference>
<feature type="domain" description="Ig-like" evidence="9">
    <location>
        <begin position="347"/>
        <end position="434"/>
    </location>
</feature>
<feature type="non-terminal residue" evidence="10">
    <location>
        <position position="1121"/>
    </location>
</feature>
<dbReference type="Gene3D" id="2.60.40.10">
    <property type="entry name" value="Immunoglobulins"/>
    <property type="match status" value="3"/>
</dbReference>
<evidence type="ECO:0000259" key="9">
    <source>
        <dbReference type="PROSITE" id="PS50835"/>
    </source>
</evidence>
<dbReference type="SUPFAM" id="SSF57196">
    <property type="entry name" value="EGF/Laminin"/>
    <property type="match status" value="1"/>
</dbReference>
<dbReference type="SMART" id="SM00042">
    <property type="entry name" value="CUB"/>
    <property type="match status" value="3"/>
</dbReference>
<dbReference type="SUPFAM" id="SSF50494">
    <property type="entry name" value="Trypsin-like serine proteases"/>
    <property type="match status" value="1"/>
</dbReference>
<feature type="disulfide bond" evidence="5">
    <location>
        <begin position="871"/>
        <end position="880"/>
    </location>
</feature>
<feature type="domain" description="CUB" evidence="6">
    <location>
        <begin position="699"/>
        <end position="816"/>
    </location>
</feature>
<dbReference type="CDD" id="cd00190">
    <property type="entry name" value="Tryp_SPc"/>
    <property type="match status" value="1"/>
</dbReference>
<dbReference type="PANTHER" id="PTHR24252:SF7">
    <property type="entry name" value="HYALIN"/>
    <property type="match status" value="1"/>
</dbReference>
<dbReference type="SUPFAM" id="SSF49854">
    <property type="entry name" value="Spermadhesin, CUB domain"/>
    <property type="match status" value="3"/>
</dbReference>
<dbReference type="GO" id="GO:0005576">
    <property type="term" value="C:extracellular region"/>
    <property type="evidence" value="ECO:0007669"/>
    <property type="project" value="UniProtKB-SubCell"/>
</dbReference>
<dbReference type="SMART" id="SM00408">
    <property type="entry name" value="IGc2"/>
    <property type="match status" value="2"/>
</dbReference>
<dbReference type="InterPro" id="IPR035914">
    <property type="entry name" value="Sperma_CUB_dom_sf"/>
</dbReference>
<evidence type="ECO:0000256" key="2">
    <source>
        <dbReference type="ARBA" id="ARBA00022525"/>
    </source>
</evidence>
<dbReference type="AlphaFoldDB" id="A0A9D4GQT9"/>
<dbReference type="Gene3D" id="2.10.25.10">
    <property type="entry name" value="Laminin"/>
    <property type="match status" value="2"/>
</dbReference>
<name>A0A9D4GQT9_DREPO</name>
<gene>
    <name evidence="10" type="ORF">DPMN_121837</name>
</gene>
<dbReference type="Pfam" id="PF00431">
    <property type="entry name" value="CUB"/>
    <property type="match status" value="2"/>
</dbReference>
<evidence type="ECO:0000256" key="4">
    <source>
        <dbReference type="PROSITE-ProRule" id="PRU00059"/>
    </source>
</evidence>
<feature type="domain" description="CUB" evidence="6">
    <location>
        <begin position="1"/>
        <end position="86"/>
    </location>
</feature>
<dbReference type="PROSITE" id="PS50240">
    <property type="entry name" value="TRYPSIN_DOM"/>
    <property type="match status" value="1"/>
</dbReference>
<feature type="domain" description="CUB" evidence="6">
    <location>
        <begin position="94"/>
        <end position="202"/>
    </location>
</feature>
<dbReference type="GO" id="GO:0004252">
    <property type="term" value="F:serine-type endopeptidase activity"/>
    <property type="evidence" value="ECO:0007669"/>
    <property type="project" value="InterPro"/>
</dbReference>
<evidence type="ECO:0000256" key="3">
    <source>
        <dbReference type="ARBA" id="ARBA00023157"/>
    </source>
</evidence>
<evidence type="ECO:0000256" key="5">
    <source>
        <dbReference type="PROSITE-ProRule" id="PRU00076"/>
    </source>
</evidence>
<dbReference type="PROSITE" id="PS01186">
    <property type="entry name" value="EGF_2"/>
    <property type="match status" value="2"/>
</dbReference>
<dbReference type="CDD" id="cd00054">
    <property type="entry name" value="EGF_CA"/>
    <property type="match status" value="2"/>
</dbReference>
<keyword evidence="2" id="KW-0964">Secreted</keyword>
<dbReference type="Gene3D" id="2.60.120.290">
    <property type="entry name" value="Spermadhesin, CUB domain"/>
    <property type="match status" value="3"/>
</dbReference>
<comment type="caution">
    <text evidence="5">Lacks conserved residue(s) required for the propagation of feature annotation.</text>
</comment>
<dbReference type="InterPro" id="IPR018114">
    <property type="entry name" value="TRYPSIN_HIS"/>
</dbReference>
<dbReference type="PROSITE" id="PS00022">
    <property type="entry name" value="EGF_1"/>
    <property type="match status" value="2"/>
</dbReference>
<dbReference type="InterPro" id="IPR001314">
    <property type="entry name" value="Peptidase_S1A"/>
</dbReference>
<dbReference type="InterPro" id="IPR000859">
    <property type="entry name" value="CUB_dom"/>
</dbReference>
<evidence type="ECO:0000313" key="10">
    <source>
        <dbReference type="EMBL" id="KAH3820093.1"/>
    </source>
</evidence>
<dbReference type="InterPro" id="IPR000742">
    <property type="entry name" value="EGF"/>
</dbReference>
<feature type="domain" description="Peptidase S1" evidence="8">
    <location>
        <begin position="462"/>
        <end position="662"/>
    </location>
</feature>
<keyword evidence="11" id="KW-1185">Reference proteome</keyword>
<feature type="domain" description="EGF-like" evidence="7">
    <location>
        <begin position="254"/>
        <end position="290"/>
    </location>
</feature>
<dbReference type="PROSITE" id="PS01180">
    <property type="entry name" value="CUB"/>
    <property type="match status" value="3"/>
</dbReference>
<dbReference type="PROSITE" id="PS50026">
    <property type="entry name" value="EGF_3"/>
    <property type="match status" value="2"/>
</dbReference>
<comment type="subcellular location">
    <subcellularLocation>
        <location evidence="1">Secreted</location>
    </subcellularLocation>
</comment>
<dbReference type="Pfam" id="PF00089">
    <property type="entry name" value="Trypsin"/>
    <property type="match status" value="1"/>
</dbReference>
<dbReference type="Gene3D" id="2.40.10.10">
    <property type="entry name" value="Trypsin-like serine proteases"/>
    <property type="match status" value="3"/>
</dbReference>
<dbReference type="PROSITE" id="PS50835">
    <property type="entry name" value="IG_LIKE"/>
    <property type="match status" value="3"/>
</dbReference>
<feature type="domain" description="EGF-like" evidence="7">
    <location>
        <begin position="844"/>
        <end position="881"/>
    </location>
</feature>
<evidence type="ECO:0000313" key="11">
    <source>
        <dbReference type="Proteomes" id="UP000828390"/>
    </source>
</evidence>
<feature type="domain" description="Ig-like" evidence="9">
    <location>
        <begin position="890"/>
        <end position="981"/>
    </location>
</feature>
<dbReference type="EMBL" id="JAIWYP010000005">
    <property type="protein sequence ID" value="KAH3820093.1"/>
    <property type="molecule type" value="Genomic_DNA"/>
</dbReference>
<dbReference type="InterPro" id="IPR043504">
    <property type="entry name" value="Peptidase_S1_PA_chymotrypsin"/>
</dbReference>
<dbReference type="GO" id="GO:0006508">
    <property type="term" value="P:proteolysis"/>
    <property type="evidence" value="ECO:0007669"/>
    <property type="project" value="InterPro"/>
</dbReference>
<organism evidence="10 11">
    <name type="scientific">Dreissena polymorpha</name>
    <name type="common">Zebra mussel</name>
    <name type="synonym">Mytilus polymorpha</name>
    <dbReference type="NCBI Taxonomy" id="45954"/>
    <lineage>
        <taxon>Eukaryota</taxon>
        <taxon>Metazoa</taxon>
        <taxon>Spiralia</taxon>
        <taxon>Lophotrochozoa</taxon>
        <taxon>Mollusca</taxon>
        <taxon>Bivalvia</taxon>
        <taxon>Autobranchia</taxon>
        <taxon>Heteroconchia</taxon>
        <taxon>Euheterodonta</taxon>
        <taxon>Imparidentia</taxon>
        <taxon>Neoheterodontei</taxon>
        <taxon>Myida</taxon>
        <taxon>Dreissenoidea</taxon>
        <taxon>Dreissenidae</taxon>
        <taxon>Dreissena</taxon>
    </lineage>
</organism>
<dbReference type="Proteomes" id="UP000828390">
    <property type="component" value="Unassembled WGS sequence"/>
</dbReference>
<dbReference type="PRINTS" id="PR00722">
    <property type="entry name" value="CHYMOTRYPSIN"/>
</dbReference>
<keyword evidence="3 5" id="KW-1015">Disulfide bond</keyword>
<reference evidence="10" key="2">
    <citation type="submission" date="2020-11" db="EMBL/GenBank/DDBJ databases">
        <authorList>
            <person name="McCartney M.A."/>
            <person name="Auch B."/>
            <person name="Kono T."/>
            <person name="Mallez S."/>
            <person name="Becker A."/>
            <person name="Gohl D.M."/>
            <person name="Silverstein K.A.T."/>
            <person name="Koren S."/>
            <person name="Bechman K.B."/>
            <person name="Herman A."/>
            <person name="Abrahante J.E."/>
            <person name="Garbe J."/>
        </authorList>
    </citation>
    <scope>NUCLEOTIDE SEQUENCE</scope>
    <source>
        <strain evidence="10">Duluth1</strain>
        <tissue evidence="10">Whole animal</tissue>
    </source>
</reference>
<dbReference type="InterPro" id="IPR003599">
    <property type="entry name" value="Ig_sub"/>
</dbReference>
<dbReference type="PANTHER" id="PTHR24252">
    <property type="entry name" value="ACROSIN-RELATED"/>
    <property type="match status" value="1"/>
</dbReference>
<evidence type="ECO:0000256" key="1">
    <source>
        <dbReference type="ARBA" id="ARBA00004613"/>
    </source>
</evidence>
<dbReference type="Pfam" id="PF13895">
    <property type="entry name" value="Ig_2"/>
    <property type="match status" value="1"/>
</dbReference>
<dbReference type="InterPro" id="IPR036179">
    <property type="entry name" value="Ig-like_dom_sf"/>
</dbReference>
<dbReference type="InterPro" id="IPR007110">
    <property type="entry name" value="Ig-like_dom"/>
</dbReference>
<dbReference type="InterPro" id="IPR009003">
    <property type="entry name" value="Peptidase_S1_PA"/>
</dbReference>
<dbReference type="CDD" id="cd00041">
    <property type="entry name" value="CUB"/>
    <property type="match status" value="2"/>
</dbReference>
<protein>
    <submittedName>
        <fullName evidence="10">Uncharacterized protein</fullName>
    </submittedName>
</protein>
<evidence type="ECO:0000259" key="8">
    <source>
        <dbReference type="PROSITE" id="PS50240"/>
    </source>
</evidence>
<feature type="disulfide bond" evidence="5">
    <location>
        <begin position="280"/>
        <end position="289"/>
    </location>
</feature>
<evidence type="ECO:0000259" key="7">
    <source>
        <dbReference type="PROSITE" id="PS50026"/>
    </source>
</evidence>
<accession>A0A9D4GQT9</accession>
<feature type="disulfide bond" evidence="4">
    <location>
        <begin position="33"/>
        <end position="50"/>
    </location>
</feature>
<dbReference type="SMART" id="SM00409">
    <property type="entry name" value="IG"/>
    <property type="match status" value="3"/>
</dbReference>
<keyword evidence="5" id="KW-0245">EGF-like domain</keyword>
<dbReference type="SUPFAM" id="SSF48726">
    <property type="entry name" value="Immunoglobulin"/>
    <property type="match status" value="3"/>
</dbReference>
<evidence type="ECO:0000259" key="6">
    <source>
        <dbReference type="PROSITE" id="PS01180"/>
    </source>
</evidence>
<sequence length="1121" mass="125051">MNFTKCKWKIKVPDGHHVVIDSEYFDLEASANCQYDYVRVVDASRNNTFCGKEHLVYVSISNELTVTFTSDNDVSGKGFKFKVTSVPNLTEGRCNSTILAINGQDGDIWNYDKPGNCFYSLEAPAGLTVQITLRFINFGSSSSDEKRIVIRDGVSTHGDHLWKISSGEPLRKKSACANHLFIEYHNQGSTKAVRFYLTYSILTCTTEPATHPPFVEGENVKLELHEQERNCKVPRGPLIMGRKTLPDRATQCIPGSQCDVDLCANGATCVNTRRGDQCFCSGGFTGKLCNETAINDFNVEFEGRYTCVARAGNVTAEHTITLSMDECFLGKLRLRINGPKDTVDYTGRTVILSCSIEEAGDIWWEKDNVTIDIGGQFHVILETDILYLPFDTIWQSKTINNLRIAIAEEQDSGVYTCVARDITGCKNRRSATLTIQNWGKHETYCGKSYPDQINEDRASPLIAMGLNANPKENPWHVSLFSMSFVVTAAHCITDRWTEEQFKASVLIEFASLSCTLDGNEIRRVKFIYIHPQYNKTAPFDSDIALLELSEPVEYSLNIRPICVQSYSKTEKYMIGASYTQGKAVGCGGVQHLGRQSLKLQQWRVGDVCRGDSGGGFMMELPGGFKWVLAGIVSFGFRCNDPDHYSYFTHVGMFYDWIESIAKFNDEKVKLDFLVTTRSDPESVVMHVTNASTVGRDNNCSGIWSDTDEGFTGYILYTAPKYEDNRHCVLVVSTFTNNHVVQVHFNRFEMEGSDSCKFDSLNIYSGEREDSASLGGPYCASSLNGRTILSSGNTMRLVFKTDQSYSFLGFQANFTFLPMDHLDKDCRCSGHEVCVVRGFEKMCIAGSQCKSVSHCENGATCVNNGSVDHCYCTAGYTGNFCTEMAGSAGRLKFTHAPQSRTVKKGGESDNLCQVEKPASGPPVVYSWYFKGRIIGDYQRSSKFGDQGQGLLMIGDFNKQLEGRYTCVARAGNATAEHTFTLTMVEECLLEMQGPSDSDYDTDETAIVFCAAYRAKDVWWEKDNVKIKTESTGKFIKMQNNFLRIAYTATNDSGVYTCVAHDTKGCESRRSARLTVLNRGNYEKYCGIAYTDQVRKYIAQGYISMGDAALPKDNPWHVSLISK</sequence>
<dbReference type="InterPro" id="IPR013783">
    <property type="entry name" value="Ig-like_fold"/>
</dbReference>
<dbReference type="InterPro" id="IPR001254">
    <property type="entry name" value="Trypsin_dom"/>
</dbReference>
<dbReference type="SMART" id="SM00181">
    <property type="entry name" value="EGF"/>
    <property type="match status" value="2"/>
</dbReference>
<dbReference type="PROSITE" id="PS00134">
    <property type="entry name" value="TRYPSIN_HIS"/>
    <property type="match status" value="1"/>
</dbReference>
<reference evidence="10" key="1">
    <citation type="journal article" date="2019" name="bioRxiv">
        <title>The Genome of the Zebra Mussel, Dreissena polymorpha: A Resource for Invasive Species Research.</title>
        <authorList>
            <person name="McCartney M.A."/>
            <person name="Auch B."/>
            <person name="Kono T."/>
            <person name="Mallez S."/>
            <person name="Zhang Y."/>
            <person name="Obille A."/>
            <person name="Becker A."/>
            <person name="Abrahante J.E."/>
            <person name="Garbe J."/>
            <person name="Badalamenti J.P."/>
            <person name="Herman A."/>
            <person name="Mangelson H."/>
            <person name="Liachko I."/>
            <person name="Sullivan S."/>
            <person name="Sone E.D."/>
            <person name="Koren S."/>
            <person name="Silverstein K.A.T."/>
            <person name="Beckman K.B."/>
            <person name="Gohl D.M."/>
        </authorList>
    </citation>
    <scope>NUCLEOTIDE SEQUENCE</scope>
    <source>
        <strain evidence="10">Duluth1</strain>
        <tissue evidence="10">Whole animal</tissue>
    </source>
</reference>